<dbReference type="OrthoDB" id="6260732at2759"/>
<dbReference type="InterPro" id="IPR011989">
    <property type="entry name" value="ARM-like"/>
</dbReference>
<dbReference type="AlphaFoldDB" id="A0A8H7GSJ6"/>
<evidence type="ECO:0000313" key="3">
    <source>
        <dbReference type="EMBL" id="KAF8001906.1"/>
    </source>
</evidence>
<comment type="caution">
    <text evidence="3">The sequence shown here is derived from an EMBL/GenBank/DDBJ whole genome shotgun (WGS) entry which is preliminary data.</text>
</comment>
<evidence type="ECO:0000256" key="2">
    <source>
        <dbReference type="ARBA" id="ARBA00022786"/>
    </source>
</evidence>
<keyword evidence="2" id="KW-0833">Ubl conjugation pathway</keyword>
<dbReference type="Gene3D" id="1.25.10.10">
    <property type="entry name" value="Leucine-rich Repeat Variant"/>
    <property type="match status" value="1"/>
</dbReference>
<name>A0A8H7GSJ6_9ASCO</name>
<dbReference type="GO" id="GO:0010265">
    <property type="term" value="P:SCF complex assembly"/>
    <property type="evidence" value="ECO:0007669"/>
    <property type="project" value="InterPro"/>
</dbReference>
<keyword evidence="1" id="KW-0677">Repeat</keyword>
<accession>A0A8H7GSJ6</accession>
<dbReference type="InterPro" id="IPR039852">
    <property type="entry name" value="CAND1/CAND2"/>
</dbReference>
<reference evidence="3" key="1">
    <citation type="submission" date="2020-10" db="EMBL/GenBank/DDBJ databases">
        <title>The Whole-Genome Sequence of Metschnikowia persimmonesis, a Novel Endophytic Yeast Species Isolated from Medicinal Plant Diospyros kaki Thumb.</title>
        <authorList>
            <person name="Rahmat E."/>
            <person name="Kang Y."/>
        </authorList>
    </citation>
    <scope>NUCLEOTIDE SEQUENCE</scope>
    <source>
        <strain evidence="3">KIOM G15050</strain>
    </source>
</reference>
<gene>
    <name evidence="3" type="ORF">HF325_002871</name>
</gene>
<dbReference type="Proteomes" id="UP000649328">
    <property type="component" value="Unassembled WGS sequence"/>
</dbReference>
<evidence type="ECO:0008006" key="5">
    <source>
        <dbReference type="Google" id="ProtNLM"/>
    </source>
</evidence>
<dbReference type="SUPFAM" id="SSF48371">
    <property type="entry name" value="ARM repeat"/>
    <property type="match status" value="1"/>
</dbReference>
<protein>
    <recommendedName>
        <fullName evidence="5">TATA-binding protein interacting (TIP20) domain-containing protein</fullName>
    </recommendedName>
</protein>
<evidence type="ECO:0000313" key="4">
    <source>
        <dbReference type="Proteomes" id="UP000649328"/>
    </source>
</evidence>
<dbReference type="InterPro" id="IPR016024">
    <property type="entry name" value="ARM-type_fold"/>
</dbReference>
<sequence>MTGLRLDSLSEAVDTEDWDIDELIQTNIVRENALITLSGLVSCFTSDAFMCAYASPVFDVVEKFIAYDPLLSQDSGNEDDSGAESEFEFSDDEEIEQFENTGENDVLAAKLRLLALVIIKKVIHEIPFALLALLKEPIPGMVVSALGDRSEIVSNEAIITLVAFLRTAATSKRYVRSRAGSDVSMATESAESTPFSIVSKEHIESIEQMVFSTLLSVKNIARFSNTKILIETLVSNYADELDGSFLENLTQAFVTLKLSLKTYPEIVKTYKVLLSSYEFDQIPLALIDYIAEDLGVALSEPSTYHNAVAETLQVCGLLYRTVPRSEKYTEMMNEKFFSAIAQNLQKREYAGDTRQHLLASLADLIIHIDLTPASRQETVRVFEKSLNHEVSVNFTIETMAKVFEQKPTAVDCPELCEVTMKKLMGYLSSSDTSLYMCSFSLLIAMFENTSFVGSSESILRLRDVIFGLMRSSVDSDLIGKGFILLGLIVKIIPLDKALYELLITLIINTNYTEVDDIDMKPFETMVRQIAHHNTMGSEMLFSIGINCLSLKNFISAKMLALVCDSCKMGDKVDEIERTLLQYMQNPSPQVSADRVVFNIHFLGCMSTVGELKNFTFREFFEIPKRETNDQICLAAARAMGLCTYYDEASRESASRASLYLIALKQLLREGAWTNGEGALRLIWDTLLTVVSAKEGKLTHKDVLELKLVGDVLSSITEANQEGDYQRKILMIINEFDSNANNEYIIYTIVVIMKQLVGKSTGEFRGANH</sequence>
<organism evidence="3 4">
    <name type="scientific">Metschnikowia pulcherrima</name>
    <dbReference type="NCBI Taxonomy" id="27326"/>
    <lineage>
        <taxon>Eukaryota</taxon>
        <taxon>Fungi</taxon>
        <taxon>Dikarya</taxon>
        <taxon>Ascomycota</taxon>
        <taxon>Saccharomycotina</taxon>
        <taxon>Pichiomycetes</taxon>
        <taxon>Metschnikowiaceae</taxon>
        <taxon>Metschnikowia</taxon>
    </lineage>
</organism>
<keyword evidence="4" id="KW-1185">Reference proteome</keyword>
<evidence type="ECO:0000256" key="1">
    <source>
        <dbReference type="ARBA" id="ARBA00022737"/>
    </source>
</evidence>
<dbReference type="PANTHER" id="PTHR12696">
    <property type="entry name" value="TIP120"/>
    <property type="match status" value="1"/>
</dbReference>
<proteinExistence type="predicted"/>
<dbReference type="EMBL" id="JACBPP010000004">
    <property type="protein sequence ID" value="KAF8001906.1"/>
    <property type="molecule type" value="Genomic_DNA"/>
</dbReference>